<feature type="region of interest" description="Disordered" evidence="1">
    <location>
        <begin position="55"/>
        <end position="78"/>
    </location>
</feature>
<evidence type="ECO:0000256" key="1">
    <source>
        <dbReference type="SAM" id="MobiDB-lite"/>
    </source>
</evidence>
<dbReference type="AlphaFoldDB" id="L5K1M6"/>
<dbReference type="InParanoid" id="L5K1M6"/>
<keyword evidence="3" id="KW-1185">Reference proteome</keyword>
<reference evidence="3" key="1">
    <citation type="journal article" date="2013" name="Science">
        <title>Comparative analysis of bat genomes provides insight into the evolution of flight and immunity.</title>
        <authorList>
            <person name="Zhang G."/>
            <person name="Cowled C."/>
            <person name="Shi Z."/>
            <person name="Huang Z."/>
            <person name="Bishop-Lilly K.A."/>
            <person name="Fang X."/>
            <person name="Wynne J.W."/>
            <person name="Xiong Z."/>
            <person name="Baker M.L."/>
            <person name="Zhao W."/>
            <person name="Tachedjian M."/>
            <person name="Zhu Y."/>
            <person name="Zhou P."/>
            <person name="Jiang X."/>
            <person name="Ng J."/>
            <person name="Yang L."/>
            <person name="Wu L."/>
            <person name="Xiao J."/>
            <person name="Feng Y."/>
            <person name="Chen Y."/>
            <person name="Sun X."/>
            <person name="Zhang Y."/>
            <person name="Marsh G.A."/>
            <person name="Crameri G."/>
            <person name="Broder C.C."/>
            <person name="Frey K.G."/>
            <person name="Wang L.F."/>
            <person name="Wang J."/>
        </authorList>
    </citation>
    <scope>NUCLEOTIDE SEQUENCE [LARGE SCALE GENOMIC DNA]</scope>
</reference>
<gene>
    <name evidence="2" type="ORF">PAL_GLEAN10024678</name>
</gene>
<feature type="region of interest" description="Disordered" evidence="1">
    <location>
        <begin position="92"/>
        <end position="122"/>
    </location>
</feature>
<evidence type="ECO:0000313" key="2">
    <source>
        <dbReference type="EMBL" id="ELK04378.1"/>
    </source>
</evidence>
<dbReference type="EMBL" id="KB031072">
    <property type="protein sequence ID" value="ELK04378.1"/>
    <property type="molecule type" value="Genomic_DNA"/>
</dbReference>
<accession>L5K1M6</accession>
<sequence>MGCRPGAAPSLHVQVDDGVPGPACLDACWTLGPRGRPWLPCPLWAALPHFSGQSPPMVPSGLPPPSPVTLGVPPPSGHPEEVALVGLRDTVQGREHCPRRNPVWSASQTSHPPDQAQGPGPCCSFFPP</sequence>
<name>L5K1M6_PTEAL</name>
<proteinExistence type="predicted"/>
<protein>
    <submittedName>
        <fullName evidence="2">Uncharacterized protein</fullName>
    </submittedName>
</protein>
<feature type="compositionally biased region" description="Pro residues" evidence="1">
    <location>
        <begin position="56"/>
        <end position="77"/>
    </location>
</feature>
<organism evidence="2 3">
    <name type="scientific">Pteropus alecto</name>
    <name type="common">Black flying fox</name>
    <dbReference type="NCBI Taxonomy" id="9402"/>
    <lineage>
        <taxon>Eukaryota</taxon>
        <taxon>Metazoa</taxon>
        <taxon>Chordata</taxon>
        <taxon>Craniata</taxon>
        <taxon>Vertebrata</taxon>
        <taxon>Euteleostomi</taxon>
        <taxon>Mammalia</taxon>
        <taxon>Eutheria</taxon>
        <taxon>Laurasiatheria</taxon>
        <taxon>Chiroptera</taxon>
        <taxon>Yinpterochiroptera</taxon>
        <taxon>Pteropodoidea</taxon>
        <taxon>Pteropodidae</taxon>
        <taxon>Pteropodinae</taxon>
        <taxon>Pteropus</taxon>
    </lineage>
</organism>
<dbReference type="Proteomes" id="UP000010552">
    <property type="component" value="Unassembled WGS sequence"/>
</dbReference>
<evidence type="ECO:0000313" key="3">
    <source>
        <dbReference type="Proteomes" id="UP000010552"/>
    </source>
</evidence>